<accession>A0A6J5SBH5</accession>
<evidence type="ECO:0000313" key="4">
    <source>
        <dbReference type="EMBL" id="CAB4223374.1"/>
    </source>
</evidence>
<organism evidence="3">
    <name type="scientific">uncultured Caudovirales phage</name>
    <dbReference type="NCBI Taxonomy" id="2100421"/>
    <lineage>
        <taxon>Viruses</taxon>
        <taxon>Duplodnaviria</taxon>
        <taxon>Heunggongvirae</taxon>
        <taxon>Uroviricota</taxon>
        <taxon>Caudoviricetes</taxon>
        <taxon>Peduoviridae</taxon>
        <taxon>Maltschvirus</taxon>
        <taxon>Maltschvirus maltsch</taxon>
    </lineage>
</organism>
<dbReference type="EMBL" id="LR797367">
    <property type="protein sequence ID" value="CAB4210936.1"/>
    <property type="molecule type" value="Genomic_DNA"/>
</dbReference>
<protein>
    <submittedName>
        <fullName evidence="3">Uncharacterized protein</fullName>
    </submittedName>
</protein>
<dbReference type="EMBL" id="LR797536">
    <property type="protein sequence ID" value="CAB4223374.1"/>
    <property type="molecule type" value="Genomic_DNA"/>
</dbReference>
<keyword evidence="1" id="KW-1133">Transmembrane helix</keyword>
<dbReference type="EMBL" id="LR796943">
    <property type="protein sequence ID" value="CAB4176678.1"/>
    <property type="molecule type" value="Genomic_DNA"/>
</dbReference>
<keyword evidence="1" id="KW-0812">Transmembrane</keyword>
<evidence type="ECO:0000313" key="3">
    <source>
        <dbReference type="EMBL" id="CAB4210936.1"/>
    </source>
</evidence>
<sequence length="118" mass="12949">MIAVIASAIAGGVWRRILGGWLGMRRSYVVASGSLLTWPLWFVLPPLPALLASVACVAFWTPGHEMTNDKAMWLRYGPFAVGWIVARHLKITPWTEVGEIVAGSLFWGSLAALCWGLR</sequence>
<gene>
    <name evidence="3" type="ORF">UFOVP1425_54</name>
    <name evidence="4" type="ORF">UFOVP1672_32</name>
    <name evidence="2" type="ORF">UFOVP988_54</name>
</gene>
<evidence type="ECO:0000256" key="1">
    <source>
        <dbReference type="SAM" id="Phobius"/>
    </source>
</evidence>
<keyword evidence="1" id="KW-0472">Membrane</keyword>
<reference evidence="3" key="1">
    <citation type="submission" date="2020-05" db="EMBL/GenBank/DDBJ databases">
        <authorList>
            <person name="Chiriac C."/>
            <person name="Salcher M."/>
            <person name="Ghai R."/>
            <person name="Kavagutti S V."/>
        </authorList>
    </citation>
    <scope>NUCLEOTIDE SEQUENCE</scope>
</reference>
<feature type="transmembrane region" description="Helical" evidence="1">
    <location>
        <begin position="39"/>
        <end position="61"/>
    </location>
</feature>
<evidence type="ECO:0000313" key="2">
    <source>
        <dbReference type="EMBL" id="CAB4176678.1"/>
    </source>
</evidence>
<proteinExistence type="predicted"/>
<name>A0A6J5SBH5_9CAUD</name>